<keyword evidence="2" id="KW-0175">Coiled coil</keyword>
<name>W0T9Y2_KLUMD</name>
<sequence length="647" mass="75008">MHCIKSCARVRPFSRSFHTGFVGLGSQLKLKLNILQQKEKLVKQTEKELKKRVEEKRLKGLSAGKYGYSKQKANDILKKKYHIQDAEKFAKIGPLSDADTSLLAITKDKRLMYTMLGITRPQLKDSVLVQKDVQKFCKRDQLQKALFLIKLAGPNGAAGMNALMEHYLTVEKDGKSAVDLYTWRKKWQIPPNEYTESILFQGLAKLPEPISVKLAERVVKIVVKMIEDERLNNINFNAALSALSNCNDTSYLFTCFDLRPKGIKKDAITYTQLLIGCSKIEDPVEAIQRADAVMNMADPRLIDSQMFFHYANVWHSRKDIRFARCVLPLIETFYSYNVKDTTYKYTVPEFVTLPTMENWRLQRKLKMSPYTAHLILENCLKTGEYEYGIAFFEQYCKDHSESLTSKNILAYMELIIKAYPLECGYKCREMYRRLEENGSMREPLHALLKTYKAFERQASKKINNSDPEKASNLVQSCVSFIKENESSVLRSEKGQNESYIKWKAWMFLWNVVSPCKETLPLVQKKAIMDEFIRTMLYDNAMLIRHKGITLSNMRFIYLEAVRFVKIIETSLTLSDEQLKKVQLEPEEQSASIEKKKFLFKRHVMRLRKRLLEIVENLENGKDSTGNEIEKAFKQYCSLILSTSVNGF</sequence>
<evidence type="ECO:0000313" key="3">
    <source>
        <dbReference type="EMBL" id="BAO40432.1"/>
    </source>
</evidence>
<reference evidence="3 4" key="1">
    <citation type="journal article" date="2015" name="Biotechnol. Biofuels">
        <title>Genetic basis of the highly efficient yeast Kluyveromyces marxianus: complete genome sequence and transcriptome analyses.</title>
        <authorList>
            <person name="Lertwattanasakul N."/>
            <person name="Kosaka T."/>
            <person name="Hosoyama A."/>
            <person name="Suzuki Y."/>
            <person name="Rodrussamee N."/>
            <person name="Matsutani M."/>
            <person name="Murata M."/>
            <person name="Fujimoto N."/>
            <person name="Suprayogi"/>
            <person name="Tsuchikane K."/>
            <person name="Limtong S."/>
            <person name="Fujita N."/>
            <person name="Yamada M."/>
        </authorList>
    </citation>
    <scope>NUCLEOTIDE SEQUENCE [LARGE SCALE GENOMIC DNA]</scope>
    <source>
        <strain evidence="4">DMKU3-1042 / BCC 29191 / NBRC 104275</strain>
    </source>
</reference>
<evidence type="ECO:0000256" key="1">
    <source>
        <dbReference type="ARBA" id="ARBA00004173"/>
    </source>
</evidence>
<feature type="coiled-coil region" evidence="2">
    <location>
        <begin position="28"/>
        <end position="55"/>
    </location>
</feature>
<evidence type="ECO:0000256" key="2">
    <source>
        <dbReference type="SAM" id="Coils"/>
    </source>
</evidence>
<dbReference type="Gene3D" id="1.25.40.10">
    <property type="entry name" value="Tetratricopeptide repeat domain"/>
    <property type="match status" value="1"/>
</dbReference>
<dbReference type="Proteomes" id="UP000065495">
    <property type="component" value="Chromosome 4"/>
</dbReference>
<dbReference type="InterPro" id="IPR011990">
    <property type="entry name" value="TPR-like_helical_dom_sf"/>
</dbReference>
<dbReference type="InterPro" id="IPR002885">
    <property type="entry name" value="PPR_rpt"/>
</dbReference>
<dbReference type="AlphaFoldDB" id="W0T9Y2"/>
<dbReference type="EMBL" id="AP012216">
    <property type="protein sequence ID" value="BAO40432.1"/>
    <property type="molecule type" value="Genomic_DNA"/>
</dbReference>
<gene>
    <name evidence="3" type="ORF">KLMA_40408</name>
</gene>
<protein>
    <submittedName>
        <fullName evidence="3">Uncharacterized protein YER077C</fullName>
    </submittedName>
</protein>
<dbReference type="GO" id="GO:0005739">
    <property type="term" value="C:mitochondrion"/>
    <property type="evidence" value="ECO:0007669"/>
    <property type="project" value="UniProtKB-SubCell"/>
</dbReference>
<comment type="subcellular location">
    <subcellularLocation>
        <location evidence="1">Mitochondrion</location>
    </subcellularLocation>
</comment>
<dbReference type="GeneID" id="34716394"/>
<accession>W0T9Y2</accession>
<dbReference type="KEGG" id="kmx:KLMA_40408"/>
<dbReference type="RefSeq" id="XP_022676253.1">
    <property type="nucleotide sequence ID" value="XM_022819715.1"/>
</dbReference>
<organism evidence="3 4">
    <name type="scientific">Kluyveromyces marxianus (strain DMKU3-1042 / BCC 29191 / NBRC 104275)</name>
    <name type="common">Yeast</name>
    <name type="synonym">Candida kefyr</name>
    <dbReference type="NCBI Taxonomy" id="1003335"/>
    <lineage>
        <taxon>Eukaryota</taxon>
        <taxon>Fungi</taxon>
        <taxon>Dikarya</taxon>
        <taxon>Ascomycota</taxon>
        <taxon>Saccharomycotina</taxon>
        <taxon>Saccharomycetes</taxon>
        <taxon>Saccharomycetales</taxon>
        <taxon>Saccharomycetaceae</taxon>
        <taxon>Kluyveromyces</taxon>
    </lineage>
</organism>
<dbReference type="Pfam" id="PF13041">
    <property type="entry name" value="PPR_2"/>
    <property type="match status" value="1"/>
</dbReference>
<proteinExistence type="predicted"/>
<dbReference type="OrthoDB" id="185373at2759"/>
<dbReference type="VEuPathDB" id="FungiDB:KLMA_40408"/>
<evidence type="ECO:0000313" key="4">
    <source>
        <dbReference type="Proteomes" id="UP000065495"/>
    </source>
</evidence>